<dbReference type="GO" id="GO:0016853">
    <property type="term" value="F:isomerase activity"/>
    <property type="evidence" value="ECO:0007669"/>
    <property type="project" value="UniProtKB-KW"/>
</dbReference>
<evidence type="ECO:0000259" key="2">
    <source>
        <dbReference type="Pfam" id="PF01261"/>
    </source>
</evidence>
<dbReference type="AlphaFoldDB" id="A0AAJ0M581"/>
<sequence>MSQNLNRAPSHLPVAFASCSIGLPRHTLHQKVEAIREAGFDGIELSFPDLQAYASRHFGRDIAADDYGSLCEAAKAVGRMVAGHGLKILVLQPFANFEGWPRGSAQRREAFARAEAWIDIMEAAGTDMLQVGSSDSPDMSRDVDQLAADLACLADMLAARGFRLAYENWCWATRAPRWRDVWDIVQKADRPNLGLCLDTFQTAGSEWADPTTKSGRIEAAGGITTVEEELCEAYAASLEGLATTVPADKIFFLQISDAYRPDPPLGEEADPESGLRPRGRWSHDQRPLPYDGGYLPAPIKQFVRAVLATGFKGWCSIEVFDGRFEEKYGDDLRKFARRGMQAYQRLLSEATAEGE</sequence>
<accession>A0AAJ0M581</accession>
<dbReference type="InterPro" id="IPR013022">
    <property type="entry name" value="Xyl_isomerase-like_TIM-brl"/>
</dbReference>
<evidence type="ECO:0000313" key="4">
    <source>
        <dbReference type="Proteomes" id="UP001273166"/>
    </source>
</evidence>
<evidence type="ECO:0000313" key="3">
    <source>
        <dbReference type="EMBL" id="KAK3309334.1"/>
    </source>
</evidence>
<dbReference type="EMBL" id="JAUDZG010000001">
    <property type="protein sequence ID" value="KAK3309334.1"/>
    <property type="molecule type" value="Genomic_DNA"/>
</dbReference>
<dbReference type="Pfam" id="PF01261">
    <property type="entry name" value="AP_endonuc_2"/>
    <property type="match status" value="1"/>
</dbReference>
<dbReference type="RefSeq" id="XP_062725114.1">
    <property type="nucleotide sequence ID" value="XM_062871286.1"/>
</dbReference>
<dbReference type="InterPro" id="IPR036237">
    <property type="entry name" value="Xyl_isomerase-like_sf"/>
</dbReference>
<dbReference type="PROSITE" id="PS51257">
    <property type="entry name" value="PROKAR_LIPOPROTEIN"/>
    <property type="match status" value="1"/>
</dbReference>
<organism evidence="3 4">
    <name type="scientific">Chaetomium strumarium</name>
    <dbReference type="NCBI Taxonomy" id="1170767"/>
    <lineage>
        <taxon>Eukaryota</taxon>
        <taxon>Fungi</taxon>
        <taxon>Dikarya</taxon>
        <taxon>Ascomycota</taxon>
        <taxon>Pezizomycotina</taxon>
        <taxon>Sordariomycetes</taxon>
        <taxon>Sordariomycetidae</taxon>
        <taxon>Sordariales</taxon>
        <taxon>Chaetomiaceae</taxon>
        <taxon>Chaetomium</taxon>
    </lineage>
</organism>
<protein>
    <submittedName>
        <fullName evidence="3">Xylose isomerase-like protein</fullName>
    </submittedName>
</protein>
<reference evidence="3" key="2">
    <citation type="submission" date="2023-06" db="EMBL/GenBank/DDBJ databases">
        <authorList>
            <consortium name="Lawrence Berkeley National Laboratory"/>
            <person name="Mondo S.J."/>
            <person name="Hensen N."/>
            <person name="Bonometti L."/>
            <person name="Westerberg I."/>
            <person name="Brannstrom I.O."/>
            <person name="Guillou S."/>
            <person name="Cros-Aarteil S."/>
            <person name="Calhoun S."/>
            <person name="Haridas S."/>
            <person name="Kuo A."/>
            <person name="Pangilinan J."/>
            <person name="Riley R."/>
            <person name="Labutti K."/>
            <person name="Andreopoulos B."/>
            <person name="Lipzen A."/>
            <person name="Chen C."/>
            <person name="Yanf M."/>
            <person name="Daum C."/>
            <person name="Ng V."/>
            <person name="Clum A."/>
            <person name="Steindorff A."/>
            <person name="Ohm R."/>
            <person name="Martin F."/>
            <person name="Silar P."/>
            <person name="Natvig D."/>
            <person name="Lalanne C."/>
            <person name="Gautier V."/>
            <person name="Ament-Velasquez S.L."/>
            <person name="Kruys A."/>
            <person name="Hutchinson M.I."/>
            <person name="Powell A.J."/>
            <person name="Barry K."/>
            <person name="Miller A.N."/>
            <person name="Grigoriev I.V."/>
            <person name="Debuchy R."/>
            <person name="Gladieux P."/>
            <person name="Thoren M.H."/>
            <person name="Johannesson H."/>
        </authorList>
    </citation>
    <scope>NUCLEOTIDE SEQUENCE</scope>
    <source>
        <strain evidence="3">CBS 333.67</strain>
    </source>
</reference>
<gene>
    <name evidence="3" type="ORF">B0T15DRAFT_756</name>
</gene>
<name>A0AAJ0M581_9PEZI</name>
<evidence type="ECO:0000256" key="1">
    <source>
        <dbReference type="SAM" id="MobiDB-lite"/>
    </source>
</evidence>
<dbReference type="Gene3D" id="3.20.20.150">
    <property type="entry name" value="Divalent-metal-dependent TIM barrel enzymes"/>
    <property type="match status" value="1"/>
</dbReference>
<reference evidence="3" key="1">
    <citation type="journal article" date="2023" name="Mol. Phylogenet. Evol.">
        <title>Genome-scale phylogeny and comparative genomics of the fungal order Sordariales.</title>
        <authorList>
            <person name="Hensen N."/>
            <person name="Bonometti L."/>
            <person name="Westerberg I."/>
            <person name="Brannstrom I.O."/>
            <person name="Guillou S."/>
            <person name="Cros-Aarteil S."/>
            <person name="Calhoun S."/>
            <person name="Haridas S."/>
            <person name="Kuo A."/>
            <person name="Mondo S."/>
            <person name="Pangilinan J."/>
            <person name="Riley R."/>
            <person name="LaButti K."/>
            <person name="Andreopoulos B."/>
            <person name="Lipzen A."/>
            <person name="Chen C."/>
            <person name="Yan M."/>
            <person name="Daum C."/>
            <person name="Ng V."/>
            <person name="Clum A."/>
            <person name="Steindorff A."/>
            <person name="Ohm R.A."/>
            <person name="Martin F."/>
            <person name="Silar P."/>
            <person name="Natvig D.O."/>
            <person name="Lalanne C."/>
            <person name="Gautier V."/>
            <person name="Ament-Velasquez S.L."/>
            <person name="Kruys A."/>
            <person name="Hutchinson M.I."/>
            <person name="Powell A.J."/>
            <person name="Barry K."/>
            <person name="Miller A.N."/>
            <person name="Grigoriev I.V."/>
            <person name="Debuchy R."/>
            <person name="Gladieux P."/>
            <person name="Hiltunen Thoren M."/>
            <person name="Johannesson H."/>
        </authorList>
    </citation>
    <scope>NUCLEOTIDE SEQUENCE</scope>
    <source>
        <strain evidence="3">CBS 333.67</strain>
    </source>
</reference>
<proteinExistence type="predicted"/>
<dbReference type="Proteomes" id="UP001273166">
    <property type="component" value="Unassembled WGS sequence"/>
</dbReference>
<dbReference type="PANTHER" id="PTHR12110">
    <property type="entry name" value="HYDROXYPYRUVATE ISOMERASE"/>
    <property type="match status" value="1"/>
</dbReference>
<keyword evidence="3" id="KW-0413">Isomerase</keyword>
<feature type="region of interest" description="Disordered" evidence="1">
    <location>
        <begin position="262"/>
        <end position="283"/>
    </location>
</feature>
<keyword evidence="4" id="KW-1185">Reference proteome</keyword>
<comment type="caution">
    <text evidence="3">The sequence shown here is derived from an EMBL/GenBank/DDBJ whole genome shotgun (WGS) entry which is preliminary data.</text>
</comment>
<dbReference type="InterPro" id="IPR050312">
    <property type="entry name" value="IolE/XylAMocC-like"/>
</dbReference>
<dbReference type="PANTHER" id="PTHR12110:SF56">
    <property type="entry name" value="DEHYDRATASE, PUTATIVE (AFU_ORTHOLOGUE AFUA_6G08740)-RELATED"/>
    <property type="match status" value="1"/>
</dbReference>
<dbReference type="SUPFAM" id="SSF51658">
    <property type="entry name" value="Xylose isomerase-like"/>
    <property type="match status" value="1"/>
</dbReference>
<feature type="domain" description="Xylose isomerase-like TIM barrel" evidence="2">
    <location>
        <begin position="32"/>
        <end position="333"/>
    </location>
</feature>
<dbReference type="GeneID" id="87890115"/>